<dbReference type="PIRSF" id="PIRSF006402">
    <property type="entry name" value="UCP006402_thioredoxin"/>
    <property type="match status" value="1"/>
</dbReference>
<dbReference type="CDD" id="cd02955">
    <property type="entry name" value="SSP411"/>
    <property type="match status" value="1"/>
</dbReference>
<dbReference type="InterPro" id="IPR036249">
    <property type="entry name" value="Thioredoxin-like_sf"/>
</dbReference>
<name>A0A9X1UX95_9FLAO</name>
<dbReference type="PROSITE" id="PS51257">
    <property type="entry name" value="PROKAR_LIPOPROTEIN"/>
    <property type="match status" value="1"/>
</dbReference>
<dbReference type="GO" id="GO:0005975">
    <property type="term" value="P:carbohydrate metabolic process"/>
    <property type="evidence" value="ECO:0007669"/>
    <property type="project" value="InterPro"/>
</dbReference>
<dbReference type="Pfam" id="PF03190">
    <property type="entry name" value="Thioredox_DsbH"/>
    <property type="match status" value="1"/>
</dbReference>
<protein>
    <submittedName>
        <fullName evidence="2">Thioredoxin domain-containing protein</fullName>
    </submittedName>
</protein>
<dbReference type="InterPro" id="IPR008928">
    <property type="entry name" value="6-hairpin_glycosidase_sf"/>
</dbReference>
<feature type="domain" description="Spermatogenesis-associated protein 20-like TRX" evidence="1">
    <location>
        <begin position="32"/>
        <end position="185"/>
    </location>
</feature>
<organism evidence="2 3">
    <name type="scientific">Christiangramia crocea</name>
    <dbReference type="NCBI Taxonomy" id="2904124"/>
    <lineage>
        <taxon>Bacteria</taxon>
        <taxon>Pseudomonadati</taxon>
        <taxon>Bacteroidota</taxon>
        <taxon>Flavobacteriia</taxon>
        <taxon>Flavobacteriales</taxon>
        <taxon>Flavobacteriaceae</taxon>
        <taxon>Christiangramia</taxon>
    </lineage>
</organism>
<evidence type="ECO:0000313" key="3">
    <source>
        <dbReference type="Proteomes" id="UP001139344"/>
    </source>
</evidence>
<dbReference type="Gene3D" id="3.40.30.10">
    <property type="entry name" value="Glutaredoxin"/>
    <property type="match status" value="1"/>
</dbReference>
<dbReference type="RefSeq" id="WP_240098729.1">
    <property type="nucleotide sequence ID" value="NZ_JAJSON010000020.1"/>
</dbReference>
<dbReference type="Proteomes" id="UP001139344">
    <property type="component" value="Unassembled WGS sequence"/>
</dbReference>
<dbReference type="InterPro" id="IPR004879">
    <property type="entry name" value="Ssp411-like_TRX"/>
</dbReference>
<dbReference type="InterPro" id="IPR024705">
    <property type="entry name" value="Ssp411"/>
</dbReference>
<dbReference type="SUPFAM" id="SSF48208">
    <property type="entry name" value="Six-hairpin glycosidases"/>
    <property type="match status" value="1"/>
</dbReference>
<evidence type="ECO:0000259" key="1">
    <source>
        <dbReference type="Pfam" id="PF03190"/>
    </source>
</evidence>
<keyword evidence="3" id="KW-1185">Reference proteome</keyword>
<dbReference type="Gene3D" id="1.50.10.20">
    <property type="match status" value="2"/>
</dbReference>
<dbReference type="PANTHER" id="PTHR42899:SF1">
    <property type="entry name" value="SPERMATOGENESIS-ASSOCIATED PROTEIN 20"/>
    <property type="match status" value="1"/>
</dbReference>
<gene>
    <name evidence="2" type="ORF">LU635_10050</name>
</gene>
<accession>A0A9X1UX95</accession>
<comment type="caution">
    <text evidence="2">The sequence shown here is derived from an EMBL/GenBank/DDBJ whole genome shotgun (WGS) entry which is preliminary data.</text>
</comment>
<sequence>MSLKWPIIFLCFLLFIACDSKEQSESSKNPGNRLAKASSPYLQEHSDNPIDWYEWGPEALEKAKREKKPIVISVGYAACHWCHVMEEESFMDTAVAAIMNKEFISIKVDREERPDIDKVYMDAAVLLNGSGGWPLNVIALPDGRPFFAGTYYPKEQWKKLLKQVAETYKQDKEGIVRTADALTKGIRKGNSLDSLKAENTELTSKENYLALRNSWKEKLDPYKGGYKGDQKFPLPLSWEALLQYHYLTGDEEILEIVNTTLTNMGKGAIYDQLGGGFSRYTTDSNWLVPHFEKMLYDNAQLISLYSQAYKLTENREYARIVRESIEFVERELYNGKGGYYSSINADSNGEEGKYYVWSAQEINKVLNSEEARLFKDFYNIESYGNWEAGKNILYRNYSEKEYAKEENLEYSEVKKILTESRNKLRLVRENRTKPTVDRKVITSWNALMLKAYLDAFTALGDNQYLERAEETADFLTEKMTGADYSVMRSYMEGKSRTPGFLDDYSYLSNALIKLYQINFKDRWLKQADSIVQYAITHFGDNQTGMFYYAPNNINELITRQFEMDDNVLPSSNSVMAINLFVLGELKASKEYSARSEEMMQRVLNQLKKYPSNYANWSRLLGYKAFGVNEVAIVGEDAFEKNIMFQKKYYPTAIFMGGKSESLPLLKGKLITGSTLIYVCENKTCKYPVADVGAAQNMLSEYKSDYSGILDLN</sequence>
<proteinExistence type="predicted"/>
<reference evidence="2" key="1">
    <citation type="submission" date="2021-12" db="EMBL/GenBank/DDBJ databases">
        <title>Description of Gramella crocea sp. nov., a new bacterium isolated from activated sludge.</title>
        <authorList>
            <person name="Zhang X."/>
        </authorList>
    </citation>
    <scope>NUCLEOTIDE SEQUENCE</scope>
    <source>
        <strain evidence="2">YB25</strain>
    </source>
</reference>
<dbReference type="SUPFAM" id="SSF52833">
    <property type="entry name" value="Thioredoxin-like"/>
    <property type="match status" value="1"/>
</dbReference>
<evidence type="ECO:0000313" key="2">
    <source>
        <dbReference type="EMBL" id="MCG9971978.1"/>
    </source>
</evidence>
<dbReference type="PANTHER" id="PTHR42899">
    <property type="entry name" value="SPERMATOGENESIS-ASSOCIATED PROTEIN 20"/>
    <property type="match status" value="1"/>
</dbReference>
<dbReference type="EMBL" id="JAJSON010000020">
    <property type="protein sequence ID" value="MCG9971978.1"/>
    <property type="molecule type" value="Genomic_DNA"/>
</dbReference>
<dbReference type="AlphaFoldDB" id="A0A9X1UX95"/>